<dbReference type="PANTHER" id="PTHR11511:SF5">
    <property type="entry name" value="FAT-BODY PROTEIN 1-RELATED"/>
    <property type="match status" value="1"/>
</dbReference>
<evidence type="ECO:0000259" key="3">
    <source>
        <dbReference type="Pfam" id="PF00372"/>
    </source>
</evidence>
<dbReference type="InterPro" id="IPR014756">
    <property type="entry name" value="Ig_E-set"/>
</dbReference>
<evidence type="ECO:0000313" key="6">
    <source>
        <dbReference type="EMBL" id="KOC69158.1"/>
    </source>
</evidence>
<dbReference type="InterPro" id="IPR005204">
    <property type="entry name" value="Hemocyanin_N"/>
</dbReference>
<gene>
    <name evidence="6" type="ORF">WH47_07609</name>
</gene>
<evidence type="ECO:0000256" key="2">
    <source>
        <dbReference type="SAM" id="SignalP"/>
    </source>
</evidence>
<evidence type="ECO:0000313" key="7">
    <source>
        <dbReference type="Proteomes" id="UP000053825"/>
    </source>
</evidence>
<dbReference type="GO" id="GO:0005615">
    <property type="term" value="C:extracellular space"/>
    <property type="evidence" value="ECO:0007669"/>
    <property type="project" value="UniProtKB-ARBA"/>
</dbReference>
<dbReference type="Gene3D" id="1.20.1370.10">
    <property type="entry name" value="Hemocyanin, N-terminal domain"/>
    <property type="match status" value="1"/>
</dbReference>
<keyword evidence="2" id="KW-0732">Signal</keyword>
<evidence type="ECO:0000256" key="1">
    <source>
        <dbReference type="ARBA" id="ARBA00022761"/>
    </source>
</evidence>
<dbReference type="InterPro" id="IPR013788">
    <property type="entry name" value="Hemocyanin/hexamerin"/>
</dbReference>
<dbReference type="SUPFAM" id="SSF81296">
    <property type="entry name" value="E set domains"/>
    <property type="match status" value="1"/>
</dbReference>
<protein>
    <submittedName>
        <fullName evidence="6">Arylphorin subunit alpha</fullName>
    </submittedName>
</protein>
<dbReference type="Gene3D" id="2.60.40.1520">
    <property type="entry name" value="Hemocyanin, C-terminal domain"/>
    <property type="match status" value="1"/>
</dbReference>
<dbReference type="EMBL" id="KQ414612">
    <property type="protein sequence ID" value="KOC69158.1"/>
    <property type="molecule type" value="Genomic_DNA"/>
</dbReference>
<evidence type="ECO:0000259" key="4">
    <source>
        <dbReference type="Pfam" id="PF03722"/>
    </source>
</evidence>
<dbReference type="InterPro" id="IPR037020">
    <property type="entry name" value="Hemocyanin_C_sf"/>
</dbReference>
<dbReference type="Pfam" id="PF03723">
    <property type="entry name" value="Hemocyanin_C"/>
    <property type="match status" value="1"/>
</dbReference>
<dbReference type="SUPFAM" id="SSF48050">
    <property type="entry name" value="Hemocyanin, N-terminal domain"/>
    <property type="match status" value="1"/>
</dbReference>
<dbReference type="GO" id="GO:0045735">
    <property type="term" value="F:nutrient reservoir activity"/>
    <property type="evidence" value="ECO:0007669"/>
    <property type="project" value="UniProtKB-KW"/>
</dbReference>
<keyword evidence="1" id="KW-0758">Storage protein</keyword>
<evidence type="ECO:0000259" key="5">
    <source>
        <dbReference type="Pfam" id="PF03723"/>
    </source>
</evidence>
<dbReference type="Proteomes" id="UP000053825">
    <property type="component" value="Unassembled WGS sequence"/>
</dbReference>
<dbReference type="InterPro" id="IPR008922">
    <property type="entry name" value="Di-copper_centre_dom_sf"/>
</dbReference>
<dbReference type="OrthoDB" id="6371642at2759"/>
<sequence>MKPGFLILASFCLLAQAAHLPADKSYLVKQKNIYELFWHVDQPTIFHSELNQKSRTFDIVANVDNYNDREAVNEFVQLLKTDMLPRGQVFSSMDPQVQRQTVVLFRVLYSAKDFEMFYNTAVWARFHVNELMYVYALSAAVIQRPDTKFIKLPPLYEVLPHFFFNEEVMQKAYNIAMGDNADVKKNVGGIEYHVIPTNYSGWYVSRENDPEQRMTYYTEDIGLNSLYFLINHHIPPFMPTTTPTLQSQTRGEYYFFIHKQLLARYHLERLANDLGEVNYVDIDRPIPTGYYPTMHFRNGLPFPQRETGALIPLSMMKYILMIKDHHHRISTSIDLGYVVDNTGKHINIYKERNGLNVLGNIVQGNADTVNKQFYGQIDLNLRKVLGFGLETNVKYQVVPSALQIFCTSMRDPVFYSMYKNILTYYNRYKENLPRYTTEELSFPGVRIESVTVDKLITYFDNFESMLNNGVSIRSHKEAKNIVIKSRQSRLTHKPFTYHITLNSDKTTKAMLRIFLGPKCDEFGRELNFEHTYINYVQLDEWVADLKTGSNTIDRSSHDSQFVVPDEVPSDVFYKKIVSAIEGTETIKYSTQPYGLPERLLLPKGKKEGMQYKLLVVVSPIEESTTTSMYGESPIWGRFTHDGRAMGFPLDRPVNNQQFDVPNIHTSDVMIYHKAMRDLNIPL</sequence>
<dbReference type="AlphaFoldDB" id="A0A0L7RE83"/>
<dbReference type="PANTHER" id="PTHR11511">
    <property type="entry name" value="LARVAL STORAGE PROTEIN/PHENOLOXIDASE"/>
    <property type="match status" value="1"/>
</dbReference>
<dbReference type="InterPro" id="IPR005203">
    <property type="entry name" value="Hemocyanin_C"/>
</dbReference>
<dbReference type="PRINTS" id="PR00187">
    <property type="entry name" value="HAEMOCYANIN"/>
</dbReference>
<dbReference type="STRING" id="597456.A0A0L7RE83"/>
<feature type="domain" description="Hemocyanin C-terminal" evidence="5">
    <location>
        <begin position="434"/>
        <end position="672"/>
    </location>
</feature>
<accession>A0A0L7RE83</accession>
<proteinExistence type="predicted"/>
<dbReference type="Gene3D" id="1.10.1280.10">
    <property type="entry name" value="Di-copper center containing domain from catechol oxidase"/>
    <property type="match status" value="1"/>
</dbReference>
<dbReference type="InterPro" id="IPR000896">
    <property type="entry name" value="Hemocyanin/hexamerin_mid_dom"/>
</dbReference>
<feature type="domain" description="Hemocyanin middle" evidence="3">
    <location>
        <begin position="154"/>
        <end position="425"/>
    </location>
</feature>
<keyword evidence="7" id="KW-1185">Reference proteome</keyword>
<feature type="signal peptide" evidence="2">
    <location>
        <begin position="1"/>
        <end position="17"/>
    </location>
</feature>
<feature type="chain" id="PRO_5005575260" evidence="2">
    <location>
        <begin position="18"/>
        <end position="682"/>
    </location>
</feature>
<reference evidence="6 7" key="1">
    <citation type="submission" date="2015-07" db="EMBL/GenBank/DDBJ databases">
        <title>The genome of Habropoda laboriosa.</title>
        <authorList>
            <person name="Pan H."/>
            <person name="Kapheim K."/>
        </authorList>
    </citation>
    <scope>NUCLEOTIDE SEQUENCE [LARGE SCALE GENOMIC DNA]</scope>
    <source>
        <strain evidence="6">0110345459</strain>
    </source>
</reference>
<feature type="domain" description="Hemocyanin N-terminal" evidence="4">
    <location>
        <begin position="26"/>
        <end position="148"/>
    </location>
</feature>
<organism evidence="6 7">
    <name type="scientific">Habropoda laboriosa</name>
    <dbReference type="NCBI Taxonomy" id="597456"/>
    <lineage>
        <taxon>Eukaryota</taxon>
        <taxon>Metazoa</taxon>
        <taxon>Ecdysozoa</taxon>
        <taxon>Arthropoda</taxon>
        <taxon>Hexapoda</taxon>
        <taxon>Insecta</taxon>
        <taxon>Pterygota</taxon>
        <taxon>Neoptera</taxon>
        <taxon>Endopterygota</taxon>
        <taxon>Hymenoptera</taxon>
        <taxon>Apocrita</taxon>
        <taxon>Aculeata</taxon>
        <taxon>Apoidea</taxon>
        <taxon>Anthophila</taxon>
        <taxon>Apidae</taxon>
        <taxon>Habropoda</taxon>
    </lineage>
</organism>
<dbReference type="PROSITE" id="PS00210">
    <property type="entry name" value="HEMOCYANIN_2"/>
    <property type="match status" value="1"/>
</dbReference>
<dbReference type="Pfam" id="PF03722">
    <property type="entry name" value="Hemocyanin_N"/>
    <property type="match status" value="1"/>
</dbReference>
<dbReference type="SUPFAM" id="SSF48056">
    <property type="entry name" value="Di-copper centre-containing domain"/>
    <property type="match status" value="1"/>
</dbReference>
<name>A0A0L7RE83_9HYME</name>
<dbReference type="InterPro" id="IPR036697">
    <property type="entry name" value="Hemocyanin_N_sf"/>
</dbReference>
<dbReference type="Pfam" id="PF00372">
    <property type="entry name" value="Hemocyanin_M"/>
    <property type="match status" value="1"/>
</dbReference>